<dbReference type="Proteomes" id="UP000192393">
    <property type="component" value="Unassembled WGS sequence"/>
</dbReference>
<dbReference type="OrthoDB" id="1272476at2"/>
<sequence>MSKFKKHKKIYYVPGIISLIVIPLILWHYGTQYIQENDYRVLGFNMPPKDYMEEEEFAEVFADMKYDDVKVPSNFSYETELKYLNLVKDLQEKNIDKTAIRFQLTEDNTYGDIVNLLNIMEKAEQPRYGWKLEENTFEVIHIKQHNEDVMMCGTFFLHHDLESVIKSDLNVKEFIQKIPKYFYPILIGYLILMICAIFRPRIFIPL</sequence>
<dbReference type="STRING" id="1434700.SAMN06296427_107109"/>
<feature type="transmembrane region" description="Helical" evidence="1">
    <location>
        <begin position="12"/>
        <end position="30"/>
    </location>
</feature>
<proteinExistence type="predicted"/>
<organism evidence="2 3">
    <name type="scientific">Moheibacter sediminis</name>
    <dbReference type="NCBI Taxonomy" id="1434700"/>
    <lineage>
        <taxon>Bacteria</taxon>
        <taxon>Pseudomonadati</taxon>
        <taxon>Bacteroidota</taxon>
        <taxon>Flavobacteriia</taxon>
        <taxon>Flavobacteriales</taxon>
        <taxon>Weeksellaceae</taxon>
        <taxon>Moheibacter</taxon>
    </lineage>
</organism>
<evidence type="ECO:0000313" key="2">
    <source>
        <dbReference type="EMBL" id="SMC76069.1"/>
    </source>
</evidence>
<feature type="transmembrane region" description="Helical" evidence="1">
    <location>
        <begin position="181"/>
        <end position="198"/>
    </location>
</feature>
<keyword evidence="1" id="KW-0812">Transmembrane</keyword>
<keyword evidence="1" id="KW-1133">Transmembrane helix</keyword>
<dbReference type="AlphaFoldDB" id="A0A1W2BT53"/>
<gene>
    <name evidence="2" type="ORF">SAMN06296427_107109</name>
</gene>
<protein>
    <submittedName>
        <fullName evidence="2">Uncharacterized protein</fullName>
    </submittedName>
</protein>
<accession>A0A1W2BT53</accession>
<reference evidence="2 3" key="1">
    <citation type="submission" date="2017-04" db="EMBL/GenBank/DDBJ databases">
        <authorList>
            <person name="Afonso C.L."/>
            <person name="Miller P.J."/>
            <person name="Scott M.A."/>
            <person name="Spackman E."/>
            <person name="Goraichik I."/>
            <person name="Dimitrov K.M."/>
            <person name="Suarez D.L."/>
            <person name="Swayne D.E."/>
        </authorList>
    </citation>
    <scope>NUCLEOTIDE SEQUENCE [LARGE SCALE GENOMIC DNA]</scope>
    <source>
        <strain evidence="2 3">CGMCC 1.12708</strain>
    </source>
</reference>
<keyword evidence="1" id="KW-0472">Membrane</keyword>
<evidence type="ECO:0000313" key="3">
    <source>
        <dbReference type="Proteomes" id="UP000192393"/>
    </source>
</evidence>
<dbReference type="RefSeq" id="WP_084017788.1">
    <property type="nucleotide sequence ID" value="NZ_FWXS01000007.1"/>
</dbReference>
<evidence type="ECO:0000256" key="1">
    <source>
        <dbReference type="SAM" id="Phobius"/>
    </source>
</evidence>
<name>A0A1W2BT53_9FLAO</name>
<dbReference type="EMBL" id="FWXS01000007">
    <property type="protein sequence ID" value="SMC76069.1"/>
    <property type="molecule type" value="Genomic_DNA"/>
</dbReference>
<keyword evidence="3" id="KW-1185">Reference proteome</keyword>